<evidence type="ECO:0000313" key="2">
    <source>
        <dbReference type="Proteomes" id="UP001060085"/>
    </source>
</evidence>
<reference evidence="2" key="1">
    <citation type="journal article" date="2023" name="Nat. Plants">
        <title>Single-cell RNA sequencing provides a high-resolution roadmap for understanding the multicellular compartmentation of specialized metabolism.</title>
        <authorList>
            <person name="Sun S."/>
            <person name="Shen X."/>
            <person name="Li Y."/>
            <person name="Li Y."/>
            <person name="Wang S."/>
            <person name="Li R."/>
            <person name="Zhang H."/>
            <person name="Shen G."/>
            <person name="Guo B."/>
            <person name="Wei J."/>
            <person name="Xu J."/>
            <person name="St-Pierre B."/>
            <person name="Chen S."/>
            <person name="Sun C."/>
        </authorList>
    </citation>
    <scope>NUCLEOTIDE SEQUENCE [LARGE SCALE GENOMIC DNA]</scope>
</reference>
<dbReference type="Proteomes" id="UP001060085">
    <property type="component" value="Linkage Group LG07"/>
</dbReference>
<comment type="caution">
    <text evidence="1">The sequence shown here is derived from an EMBL/GenBank/DDBJ whole genome shotgun (WGS) entry which is preliminary data.</text>
</comment>
<organism evidence="1 2">
    <name type="scientific">Catharanthus roseus</name>
    <name type="common">Madagascar periwinkle</name>
    <name type="synonym">Vinca rosea</name>
    <dbReference type="NCBI Taxonomy" id="4058"/>
    <lineage>
        <taxon>Eukaryota</taxon>
        <taxon>Viridiplantae</taxon>
        <taxon>Streptophyta</taxon>
        <taxon>Embryophyta</taxon>
        <taxon>Tracheophyta</taxon>
        <taxon>Spermatophyta</taxon>
        <taxon>Magnoliopsida</taxon>
        <taxon>eudicotyledons</taxon>
        <taxon>Gunneridae</taxon>
        <taxon>Pentapetalae</taxon>
        <taxon>asterids</taxon>
        <taxon>lamiids</taxon>
        <taxon>Gentianales</taxon>
        <taxon>Apocynaceae</taxon>
        <taxon>Rauvolfioideae</taxon>
        <taxon>Vinceae</taxon>
        <taxon>Catharanthinae</taxon>
        <taxon>Catharanthus</taxon>
    </lineage>
</organism>
<evidence type="ECO:0000313" key="1">
    <source>
        <dbReference type="EMBL" id="KAI5654437.1"/>
    </source>
</evidence>
<accession>A0ACC0A3B1</accession>
<proteinExistence type="predicted"/>
<name>A0ACC0A3B1_CATRO</name>
<protein>
    <submittedName>
        <fullName evidence="1">Uncharacterized protein</fullName>
    </submittedName>
</protein>
<gene>
    <name evidence="1" type="ORF">M9H77_31624</name>
</gene>
<dbReference type="EMBL" id="CM044707">
    <property type="protein sequence ID" value="KAI5654437.1"/>
    <property type="molecule type" value="Genomic_DNA"/>
</dbReference>
<keyword evidence="2" id="KW-1185">Reference proteome</keyword>
<sequence length="226" mass="24901">MVRPGKHRGDDDLGPLTDRTDRVHGRSVTTSSREADEGGNNGDDDGGDDDQDEGVDVGDEEQPVPVAPANGSDERPRHGKGKGLTGSFMSMMSKIQGSRNKRPDVAREVLALTQKRKKVKASDWEQTGPADGGPIDPKLIPSYGGHVAGLWFIEVSIALHGTHRAWIYLYFPLFATAVRPGTEACKPYILQYPIRGLVFWLFHRVPVRMITWTGSSPAVTRRYRNP</sequence>